<evidence type="ECO:0000256" key="1">
    <source>
        <dbReference type="ARBA" id="ARBA00022737"/>
    </source>
</evidence>
<dbReference type="FunFam" id="1.25.40.10:FF:000184">
    <property type="entry name" value="Pentatricopeptide repeat-containing protein, chloroplastic"/>
    <property type="match status" value="1"/>
</dbReference>
<dbReference type="NCBIfam" id="TIGR00756">
    <property type="entry name" value="PPR"/>
    <property type="match status" value="4"/>
</dbReference>
<feature type="repeat" description="PPR" evidence="2">
    <location>
        <begin position="75"/>
        <end position="109"/>
    </location>
</feature>
<dbReference type="PROSITE" id="PS51375">
    <property type="entry name" value="PPR"/>
    <property type="match status" value="4"/>
</dbReference>
<feature type="repeat" description="PPR" evidence="2">
    <location>
        <begin position="284"/>
        <end position="318"/>
    </location>
</feature>
<dbReference type="Proteomes" id="UP000230069">
    <property type="component" value="Unassembled WGS sequence"/>
</dbReference>
<feature type="repeat" description="PPR" evidence="2">
    <location>
        <begin position="179"/>
        <end position="213"/>
    </location>
</feature>
<proteinExistence type="predicted"/>
<sequence>MLVNPHYKSRALQQYLFSLLQSCKTTRELIQIHAQIVVNDLSQKNYILAKLLSFCIVSGDIKHAYRAFEQIETPSTIVWNQMIRGFARSETPKESIKLYNEMCRMEAEADGFTYSFALTACARLSFLREGEQLHGRILVSGMCSNVYVQTNLVNMYAVNGGVYGVIKARGVFDEMTQRSVVTWNSLLVGYTRSGCVDEARRVFYEMPERNVVSWTTMIAGCAKKGRGKQALALFREMWRAGVEVDGVTMMAALSACAELGDLKTGTWIHSFVDKTLQVRNQPQLVSVNNALIHMYANCGFVEEAYKVFKRMKRRNVVSWTTMITGFAKQGRGQEALNVFRWMQNVEDNSVRPDELTFLGVLCACSHTGMVDEGRYYFQYIIKSCGIKPKIEHYGCMVDLLSRAGLLDEAHELIKTMPMKPNDALWGALLGGCRIHKNIKLASQVTHQLTTELEPDKAAGYLVLLSNVYADAKRWAEVSSVRQTMVEKGVKKPPGRSWIQVNGVIHDFVAGDWSHKNASAIYEMVDGITREAMLEDHMLELPEVLLNTGREDINVSCLHSSVII</sequence>
<dbReference type="InterPro" id="IPR002885">
    <property type="entry name" value="PPR_rpt"/>
</dbReference>
<dbReference type="Pfam" id="PF13041">
    <property type="entry name" value="PPR_2"/>
    <property type="match status" value="3"/>
</dbReference>
<dbReference type="Pfam" id="PF01535">
    <property type="entry name" value="PPR"/>
    <property type="match status" value="1"/>
</dbReference>
<gene>
    <name evidence="3" type="ORF">AQUCO_00200693v1</name>
</gene>
<evidence type="ECO:0000313" key="4">
    <source>
        <dbReference type="Proteomes" id="UP000230069"/>
    </source>
</evidence>
<evidence type="ECO:0008006" key="5">
    <source>
        <dbReference type="Google" id="ProtNLM"/>
    </source>
</evidence>
<organism evidence="3 4">
    <name type="scientific">Aquilegia coerulea</name>
    <name type="common">Rocky mountain columbine</name>
    <dbReference type="NCBI Taxonomy" id="218851"/>
    <lineage>
        <taxon>Eukaryota</taxon>
        <taxon>Viridiplantae</taxon>
        <taxon>Streptophyta</taxon>
        <taxon>Embryophyta</taxon>
        <taxon>Tracheophyta</taxon>
        <taxon>Spermatophyta</taxon>
        <taxon>Magnoliopsida</taxon>
        <taxon>Ranunculales</taxon>
        <taxon>Ranunculaceae</taxon>
        <taxon>Thalictroideae</taxon>
        <taxon>Aquilegia</taxon>
    </lineage>
</organism>
<protein>
    <recommendedName>
        <fullName evidence="5">DYW domain-containing protein</fullName>
    </recommendedName>
</protein>
<feature type="repeat" description="PPR" evidence="2">
    <location>
        <begin position="214"/>
        <end position="244"/>
    </location>
</feature>
<dbReference type="FunFam" id="1.25.40.10:FF:000348">
    <property type="entry name" value="Pentatricopeptide repeat-containing protein chloroplastic"/>
    <property type="match status" value="1"/>
</dbReference>
<dbReference type="GO" id="GO:0009451">
    <property type="term" value="P:RNA modification"/>
    <property type="evidence" value="ECO:0007669"/>
    <property type="project" value="InterPro"/>
</dbReference>
<dbReference type="InterPro" id="IPR046960">
    <property type="entry name" value="PPR_At4g14850-like_plant"/>
</dbReference>
<dbReference type="GO" id="GO:0003723">
    <property type="term" value="F:RNA binding"/>
    <property type="evidence" value="ECO:0007669"/>
    <property type="project" value="InterPro"/>
</dbReference>
<dbReference type="Pfam" id="PF20431">
    <property type="entry name" value="E_motif"/>
    <property type="match status" value="1"/>
</dbReference>
<accession>A0A2G5F4B2</accession>
<dbReference type="PANTHER" id="PTHR47926">
    <property type="entry name" value="PENTATRICOPEPTIDE REPEAT-CONTAINING PROTEIN"/>
    <property type="match status" value="1"/>
</dbReference>
<dbReference type="PANTHER" id="PTHR47926:SF526">
    <property type="entry name" value="PENTACOTRIPEPTIDE-REPEAT REGION OF PRORP DOMAIN-CONTAINING PROTEIN"/>
    <property type="match status" value="1"/>
</dbReference>
<dbReference type="AlphaFoldDB" id="A0A2G5F4B2"/>
<name>A0A2G5F4B2_AQUCA</name>
<dbReference type="InParanoid" id="A0A2G5F4B2"/>
<dbReference type="STRING" id="218851.A0A2G5F4B2"/>
<evidence type="ECO:0000313" key="3">
    <source>
        <dbReference type="EMBL" id="PIA62845.1"/>
    </source>
</evidence>
<dbReference type="InterPro" id="IPR011990">
    <property type="entry name" value="TPR-like_helical_dom_sf"/>
</dbReference>
<dbReference type="Gene3D" id="1.25.40.10">
    <property type="entry name" value="Tetratricopeptide repeat domain"/>
    <property type="match status" value="4"/>
</dbReference>
<dbReference type="OrthoDB" id="185373at2759"/>
<dbReference type="InterPro" id="IPR046848">
    <property type="entry name" value="E_motif"/>
</dbReference>
<keyword evidence="1" id="KW-0677">Repeat</keyword>
<dbReference type="EMBL" id="KZ305019">
    <property type="protein sequence ID" value="PIA62845.1"/>
    <property type="molecule type" value="Genomic_DNA"/>
</dbReference>
<reference evidence="3 4" key="1">
    <citation type="submission" date="2017-09" db="EMBL/GenBank/DDBJ databases">
        <title>WGS assembly of Aquilegia coerulea Goldsmith.</title>
        <authorList>
            <person name="Hodges S."/>
            <person name="Kramer E."/>
            <person name="Nordborg M."/>
            <person name="Tomkins J."/>
            <person name="Borevitz J."/>
            <person name="Derieg N."/>
            <person name="Yan J."/>
            <person name="Mihaltcheva S."/>
            <person name="Hayes R.D."/>
            <person name="Rokhsar D."/>
        </authorList>
    </citation>
    <scope>NUCLEOTIDE SEQUENCE [LARGE SCALE GENOMIC DNA]</scope>
    <source>
        <strain evidence="4">cv. Goldsmith</strain>
    </source>
</reference>
<evidence type="ECO:0000256" key="2">
    <source>
        <dbReference type="PROSITE-ProRule" id="PRU00708"/>
    </source>
</evidence>
<keyword evidence="4" id="KW-1185">Reference proteome</keyword>